<protein>
    <submittedName>
        <fullName evidence="2">Uncharacterized protein</fullName>
    </submittedName>
</protein>
<evidence type="ECO:0000256" key="1">
    <source>
        <dbReference type="SAM" id="MobiDB-lite"/>
    </source>
</evidence>
<name>A0ABR2SV04_9ROSI</name>
<organism evidence="2 4">
    <name type="scientific">Hibiscus sabdariffa</name>
    <name type="common">roselle</name>
    <dbReference type="NCBI Taxonomy" id="183260"/>
    <lineage>
        <taxon>Eukaryota</taxon>
        <taxon>Viridiplantae</taxon>
        <taxon>Streptophyta</taxon>
        <taxon>Embryophyta</taxon>
        <taxon>Tracheophyta</taxon>
        <taxon>Spermatophyta</taxon>
        <taxon>Magnoliopsida</taxon>
        <taxon>eudicotyledons</taxon>
        <taxon>Gunneridae</taxon>
        <taxon>Pentapetalae</taxon>
        <taxon>rosids</taxon>
        <taxon>malvids</taxon>
        <taxon>Malvales</taxon>
        <taxon>Malvaceae</taxon>
        <taxon>Malvoideae</taxon>
        <taxon>Hibiscus</taxon>
    </lineage>
</organism>
<sequence>MATPPIRYEMNDENQFMLCRSCRNHLGALGSNCYGQAFDGLVCLTADNVRTDETPTSTLDRMLYWDGTRGLRDAATHDPVDNDPRPLKNESPENKR</sequence>
<reference evidence="2 4" key="1">
    <citation type="journal article" date="2024" name="G3 (Bethesda)">
        <title>Genome assembly of Hibiscus sabdariffa L. provides insights into metabolisms of medicinal natural products.</title>
        <authorList>
            <person name="Kim T."/>
        </authorList>
    </citation>
    <scope>NUCLEOTIDE SEQUENCE [LARGE SCALE GENOMIC DNA]</scope>
    <source>
        <strain evidence="2">TK-2024</strain>
        <tissue evidence="2">Old leaves</tissue>
    </source>
</reference>
<feature type="region of interest" description="Disordered" evidence="1">
    <location>
        <begin position="73"/>
        <end position="96"/>
    </location>
</feature>
<gene>
    <name evidence="2" type="ORF">V6N11_026209</name>
    <name evidence="3" type="ORF">V6N11_026236</name>
</gene>
<keyword evidence="4" id="KW-1185">Reference proteome</keyword>
<proteinExistence type="predicted"/>
<dbReference type="EMBL" id="JBBPBN010000011">
    <property type="protein sequence ID" value="KAK9029113.1"/>
    <property type="molecule type" value="Genomic_DNA"/>
</dbReference>
<accession>A0ABR2SV04</accession>
<dbReference type="EMBL" id="JBBPBN010000011">
    <property type="protein sequence ID" value="KAK9029086.1"/>
    <property type="molecule type" value="Genomic_DNA"/>
</dbReference>
<evidence type="ECO:0000313" key="3">
    <source>
        <dbReference type="EMBL" id="KAK9029113.1"/>
    </source>
</evidence>
<dbReference type="Proteomes" id="UP001396334">
    <property type="component" value="Unassembled WGS sequence"/>
</dbReference>
<comment type="caution">
    <text evidence="2">The sequence shown here is derived from an EMBL/GenBank/DDBJ whole genome shotgun (WGS) entry which is preliminary data.</text>
</comment>
<evidence type="ECO:0000313" key="4">
    <source>
        <dbReference type="Proteomes" id="UP001396334"/>
    </source>
</evidence>
<evidence type="ECO:0000313" key="2">
    <source>
        <dbReference type="EMBL" id="KAK9029086.1"/>
    </source>
</evidence>